<dbReference type="InterPro" id="IPR036388">
    <property type="entry name" value="WH-like_DNA-bd_sf"/>
</dbReference>
<dbReference type="PANTHER" id="PTHR48111:SF4">
    <property type="entry name" value="DNA-BINDING DUAL TRANSCRIPTIONAL REGULATOR OMPR"/>
    <property type="match status" value="1"/>
</dbReference>
<feature type="compositionally biased region" description="Polar residues" evidence="8">
    <location>
        <begin position="119"/>
        <end position="134"/>
    </location>
</feature>
<evidence type="ECO:0000256" key="2">
    <source>
        <dbReference type="ARBA" id="ARBA00023012"/>
    </source>
</evidence>
<evidence type="ECO:0000256" key="1">
    <source>
        <dbReference type="ARBA" id="ARBA00022553"/>
    </source>
</evidence>
<keyword evidence="2" id="KW-0902">Two-component regulatory system</keyword>
<evidence type="ECO:0000313" key="12">
    <source>
        <dbReference type="Proteomes" id="UP001597296"/>
    </source>
</evidence>
<evidence type="ECO:0000256" key="5">
    <source>
        <dbReference type="ARBA" id="ARBA00023163"/>
    </source>
</evidence>
<dbReference type="Proteomes" id="UP001597296">
    <property type="component" value="Unassembled WGS sequence"/>
</dbReference>
<feature type="modified residue" description="4-aspartylphosphate" evidence="6">
    <location>
        <position position="52"/>
    </location>
</feature>
<evidence type="ECO:0000256" key="6">
    <source>
        <dbReference type="PROSITE-ProRule" id="PRU00169"/>
    </source>
</evidence>
<proteinExistence type="predicted"/>
<protein>
    <submittedName>
        <fullName evidence="11">Response regulator</fullName>
    </submittedName>
</protein>
<evidence type="ECO:0000256" key="7">
    <source>
        <dbReference type="PROSITE-ProRule" id="PRU01091"/>
    </source>
</evidence>
<dbReference type="Gene3D" id="6.10.250.690">
    <property type="match status" value="1"/>
</dbReference>
<evidence type="ECO:0000259" key="10">
    <source>
        <dbReference type="PROSITE" id="PS51755"/>
    </source>
</evidence>
<evidence type="ECO:0000259" key="9">
    <source>
        <dbReference type="PROSITE" id="PS50110"/>
    </source>
</evidence>
<keyword evidence="12" id="KW-1185">Reference proteome</keyword>
<dbReference type="SUPFAM" id="SSF46894">
    <property type="entry name" value="C-terminal effector domain of the bipartite response regulators"/>
    <property type="match status" value="1"/>
</dbReference>
<dbReference type="InterPro" id="IPR039420">
    <property type="entry name" value="WalR-like"/>
</dbReference>
<dbReference type="SMART" id="SM00862">
    <property type="entry name" value="Trans_reg_C"/>
    <property type="match status" value="1"/>
</dbReference>
<comment type="caution">
    <text evidence="11">The sequence shown here is derived from an EMBL/GenBank/DDBJ whole genome shotgun (WGS) entry which is preliminary data.</text>
</comment>
<dbReference type="Pfam" id="PF00072">
    <property type="entry name" value="Response_reg"/>
    <property type="match status" value="1"/>
</dbReference>
<dbReference type="EMBL" id="JBHUIY010000005">
    <property type="protein sequence ID" value="MFD2233049.1"/>
    <property type="molecule type" value="Genomic_DNA"/>
</dbReference>
<dbReference type="Pfam" id="PF00486">
    <property type="entry name" value="Trans_reg_C"/>
    <property type="match status" value="1"/>
</dbReference>
<evidence type="ECO:0000313" key="11">
    <source>
        <dbReference type="EMBL" id="MFD2233049.1"/>
    </source>
</evidence>
<reference evidence="12" key="1">
    <citation type="journal article" date="2019" name="Int. J. Syst. Evol. Microbiol.">
        <title>The Global Catalogue of Microorganisms (GCM) 10K type strain sequencing project: providing services to taxonomists for standard genome sequencing and annotation.</title>
        <authorList>
            <consortium name="The Broad Institute Genomics Platform"/>
            <consortium name="The Broad Institute Genome Sequencing Center for Infectious Disease"/>
            <person name="Wu L."/>
            <person name="Ma J."/>
        </authorList>
    </citation>
    <scope>NUCLEOTIDE SEQUENCE [LARGE SCALE GENOMIC DNA]</scope>
    <source>
        <strain evidence="12">KCTC 15012</strain>
    </source>
</reference>
<evidence type="ECO:0000256" key="3">
    <source>
        <dbReference type="ARBA" id="ARBA00023015"/>
    </source>
</evidence>
<name>A0ABW5C6S8_9PROT</name>
<organism evidence="11 12">
    <name type="scientific">Phaeospirillum tilakii</name>
    <dbReference type="NCBI Taxonomy" id="741673"/>
    <lineage>
        <taxon>Bacteria</taxon>
        <taxon>Pseudomonadati</taxon>
        <taxon>Pseudomonadota</taxon>
        <taxon>Alphaproteobacteria</taxon>
        <taxon>Rhodospirillales</taxon>
        <taxon>Rhodospirillaceae</taxon>
        <taxon>Phaeospirillum</taxon>
    </lineage>
</organism>
<dbReference type="SUPFAM" id="SSF52172">
    <property type="entry name" value="CheY-like"/>
    <property type="match status" value="1"/>
</dbReference>
<feature type="domain" description="Response regulatory" evidence="9">
    <location>
        <begin position="3"/>
        <end position="116"/>
    </location>
</feature>
<evidence type="ECO:0000256" key="8">
    <source>
        <dbReference type="SAM" id="MobiDB-lite"/>
    </source>
</evidence>
<dbReference type="SMART" id="SM00448">
    <property type="entry name" value="REC"/>
    <property type="match status" value="1"/>
</dbReference>
<keyword evidence="4 7" id="KW-0238">DNA-binding</keyword>
<dbReference type="InterPro" id="IPR016032">
    <property type="entry name" value="Sig_transdc_resp-reg_C-effctor"/>
</dbReference>
<evidence type="ECO:0000256" key="4">
    <source>
        <dbReference type="ARBA" id="ARBA00023125"/>
    </source>
</evidence>
<dbReference type="RefSeq" id="WP_377314832.1">
    <property type="nucleotide sequence ID" value="NZ_JBHUIY010000005.1"/>
</dbReference>
<feature type="domain" description="OmpR/PhoB-type" evidence="10">
    <location>
        <begin position="138"/>
        <end position="238"/>
    </location>
</feature>
<dbReference type="PROSITE" id="PS51755">
    <property type="entry name" value="OMPR_PHOB"/>
    <property type="match status" value="1"/>
</dbReference>
<keyword evidence="5" id="KW-0804">Transcription</keyword>
<gene>
    <name evidence="11" type="ORF">ACFSNB_04445</name>
</gene>
<dbReference type="InterPro" id="IPR001867">
    <property type="entry name" value="OmpR/PhoB-type_DNA-bd"/>
</dbReference>
<dbReference type="CDD" id="cd00383">
    <property type="entry name" value="trans_reg_C"/>
    <property type="match status" value="1"/>
</dbReference>
<dbReference type="Gene3D" id="1.10.10.10">
    <property type="entry name" value="Winged helix-like DNA-binding domain superfamily/Winged helix DNA-binding domain"/>
    <property type="match status" value="1"/>
</dbReference>
<keyword evidence="1 6" id="KW-0597">Phosphoprotein</keyword>
<dbReference type="InterPro" id="IPR001789">
    <property type="entry name" value="Sig_transdc_resp-reg_receiver"/>
</dbReference>
<feature type="region of interest" description="Disordered" evidence="8">
    <location>
        <begin position="118"/>
        <end position="138"/>
    </location>
</feature>
<dbReference type="PROSITE" id="PS50110">
    <property type="entry name" value="RESPONSE_REGULATORY"/>
    <property type="match status" value="1"/>
</dbReference>
<accession>A0ABW5C6S8</accession>
<sequence>MTHILIVDDDPEICALLTQFLTAQGFEVTAVGDGQALRHRLDAGAVDLVILDLMLPGEDGLSLCRHLRTITGTPIIMLTAMGSETDRVVGLEMGADDYLAKPFSTRELLARIRAVLRRTGQSNSSPPTGPTDDSAQAGDVLDFSGWTLDVLRRRLSSPDGVLVEVTSGEFDLLLAFLRHPHQVLSRDQLLDLSRGRVSGPFDRTIDVQVGRLRRKMEADARNPELFKTVRGGGYVLATDVRGRHDPRPKK</sequence>
<dbReference type="PANTHER" id="PTHR48111">
    <property type="entry name" value="REGULATOR OF RPOS"/>
    <property type="match status" value="1"/>
</dbReference>
<keyword evidence="3" id="KW-0805">Transcription regulation</keyword>
<dbReference type="InterPro" id="IPR011006">
    <property type="entry name" value="CheY-like_superfamily"/>
</dbReference>
<dbReference type="Gene3D" id="3.40.50.2300">
    <property type="match status" value="1"/>
</dbReference>
<feature type="DNA-binding region" description="OmpR/PhoB-type" evidence="7">
    <location>
        <begin position="138"/>
        <end position="238"/>
    </location>
</feature>